<reference evidence="2 3" key="1">
    <citation type="submission" date="2018-09" db="EMBL/GenBank/DDBJ databases">
        <title>Zymobacter palmae IAM14233 (=T109) whole genome analysis.</title>
        <authorList>
            <person name="Yanase H."/>
        </authorList>
    </citation>
    <scope>NUCLEOTIDE SEQUENCE [LARGE SCALE GENOMIC DNA]</scope>
    <source>
        <strain evidence="2 3">IAM14233</strain>
    </source>
</reference>
<proteinExistence type="predicted"/>
<keyword evidence="1" id="KW-1133">Transmembrane helix</keyword>
<evidence type="ECO:0000313" key="2">
    <source>
        <dbReference type="EMBL" id="BBG29173.1"/>
    </source>
</evidence>
<dbReference type="AlphaFoldDB" id="A0A348HC21"/>
<feature type="transmembrane region" description="Helical" evidence="1">
    <location>
        <begin position="33"/>
        <end position="54"/>
    </location>
</feature>
<keyword evidence="1" id="KW-0472">Membrane</keyword>
<accession>A0A348HC21</accession>
<sequence length="207" mass="21861">MKRAVTVFSPWVNLERDVAQGGTEAGGMLLRTLVALGLGALLLSVAAQVALMLWHHSAAIAAVEQAELRAVSVAAELTQALATASALPDAVHWTVGSDEASALVVLSSVTGTTDSYRWHADGRLTVQHAELRNSERLANGLTQMAWQPEATGQGGWLHVEAASDSQPFRLGNHYRTGCHAALAQACYALDRYVARPALVDGLGETSP</sequence>
<keyword evidence="3" id="KW-1185">Reference proteome</keyword>
<dbReference type="EMBL" id="AP018933">
    <property type="protein sequence ID" value="BBG29173.1"/>
    <property type="molecule type" value="Genomic_DNA"/>
</dbReference>
<evidence type="ECO:0000256" key="1">
    <source>
        <dbReference type="SAM" id="Phobius"/>
    </source>
</evidence>
<dbReference type="RefSeq" id="WP_145984464.1">
    <property type="nucleotide sequence ID" value="NZ_AP018933.1"/>
</dbReference>
<protein>
    <submittedName>
        <fullName evidence="2">Cation transport ATPase</fullName>
    </submittedName>
</protein>
<dbReference type="Proteomes" id="UP000267342">
    <property type="component" value="Chromosome"/>
</dbReference>
<evidence type="ECO:0000313" key="3">
    <source>
        <dbReference type="Proteomes" id="UP000267342"/>
    </source>
</evidence>
<organism evidence="2 3">
    <name type="scientific">Zymobacter palmae</name>
    <dbReference type="NCBI Taxonomy" id="33074"/>
    <lineage>
        <taxon>Bacteria</taxon>
        <taxon>Pseudomonadati</taxon>
        <taxon>Pseudomonadota</taxon>
        <taxon>Gammaproteobacteria</taxon>
        <taxon>Oceanospirillales</taxon>
        <taxon>Halomonadaceae</taxon>
        <taxon>Zymobacter group</taxon>
        <taxon>Zymobacter</taxon>
    </lineage>
</organism>
<name>A0A348HC21_9GAMM</name>
<keyword evidence="1" id="KW-0812">Transmembrane</keyword>
<dbReference type="STRING" id="1123510.GCA_000620025_00591"/>
<dbReference type="KEGG" id="zpl:ZBT109_0384"/>
<gene>
    <name evidence="2" type="ORF">ZBT109_0384</name>
</gene>